<dbReference type="InterPro" id="IPR000047">
    <property type="entry name" value="HTH_motif"/>
</dbReference>
<reference evidence="12" key="1">
    <citation type="submission" date="2021-01" db="EMBL/GenBank/DDBJ databases">
        <title>Adiantum capillus-veneris genome.</title>
        <authorList>
            <person name="Fang Y."/>
            <person name="Liao Q."/>
        </authorList>
    </citation>
    <scope>NUCLEOTIDE SEQUENCE</scope>
    <source>
        <strain evidence="12">H3</strain>
        <tissue evidence="12">Leaf</tissue>
    </source>
</reference>
<dbReference type="InterPro" id="IPR017970">
    <property type="entry name" value="Homeobox_CS"/>
</dbReference>
<dbReference type="Pfam" id="PF00046">
    <property type="entry name" value="Homeodomain"/>
    <property type="match status" value="1"/>
</dbReference>
<accession>A0A9D4USR3</accession>
<evidence type="ECO:0000256" key="9">
    <source>
        <dbReference type="RuleBase" id="RU000682"/>
    </source>
</evidence>
<keyword evidence="3 8" id="KW-0238">DNA-binding</keyword>
<dbReference type="GO" id="GO:0045893">
    <property type="term" value="P:positive regulation of DNA-templated transcription"/>
    <property type="evidence" value="ECO:0007669"/>
    <property type="project" value="TreeGrafter"/>
</dbReference>
<dbReference type="GO" id="GO:0000976">
    <property type="term" value="F:transcription cis-regulatory region binding"/>
    <property type="evidence" value="ECO:0007669"/>
    <property type="project" value="UniProtKB-ARBA"/>
</dbReference>
<comment type="caution">
    <text evidence="12">The sequence shown here is derived from an EMBL/GenBank/DDBJ whole genome shotgun (WGS) entry which is preliminary data.</text>
</comment>
<evidence type="ECO:0000256" key="8">
    <source>
        <dbReference type="PROSITE-ProRule" id="PRU00108"/>
    </source>
</evidence>
<keyword evidence="13" id="KW-1185">Reference proteome</keyword>
<feature type="domain" description="Homeobox" evidence="11">
    <location>
        <begin position="72"/>
        <end position="132"/>
    </location>
</feature>
<dbReference type="SUPFAM" id="SSF46689">
    <property type="entry name" value="Homeodomain-like"/>
    <property type="match status" value="1"/>
</dbReference>
<dbReference type="InterPro" id="IPR001356">
    <property type="entry name" value="HD"/>
</dbReference>
<organism evidence="12 13">
    <name type="scientific">Adiantum capillus-veneris</name>
    <name type="common">Maidenhair fern</name>
    <dbReference type="NCBI Taxonomy" id="13818"/>
    <lineage>
        <taxon>Eukaryota</taxon>
        <taxon>Viridiplantae</taxon>
        <taxon>Streptophyta</taxon>
        <taxon>Embryophyta</taxon>
        <taxon>Tracheophyta</taxon>
        <taxon>Polypodiopsida</taxon>
        <taxon>Polypodiidae</taxon>
        <taxon>Polypodiales</taxon>
        <taxon>Pteridineae</taxon>
        <taxon>Pteridaceae</taxon>
        <taxon>Vittarioideae</taxon>
        <taxon>Adiantum</taxon>
    </lineage>
</organism>
<name>A0A9D4USR3_ADICA</name>
<dbReference type="PROSITE" id="PS50071">
    <property type="entry name" value="HOMEOBOX_2"/>
    <property type="match status" value="1"/>
</dbReference>
<keyword evidence="5" id="KW-0804">Transcription</keyword>
<dbReference type="FunFam" id="1.10.10.60:FF:000144">
    <property type="entry name" value="homeobox-leucine zipper protein ATHB-6-like"/>
    <property type="match status" value="1"/>
</dbReference>
<dbReference type="GO" id="GO:0005634">
    <property type="term" value="C:nucleus"/>
    <property type="evidence" value="ECO:0007669"/>
    <property type="project" value="UniProtKB-SubCell"/>
</dbReference>
<dbReference type="SMART" id="SM00389">
    <property type="entry name" value="HOX"/>
    <property type="match status" value="1"/>
</dbReference>
<dbReference type="Pfam" id="PF02183">
    <property type="entry name" value="HALZ"/>
    <property type="match status" value="1"/>
</dbReference>
<comment type="subcellular location">
    <subcellularLocation>
        <location evidence="1 8 9">Nucleus</location>
    </subcellularLocation>
</comment>
<evidence type="ECO:0000256" key="4">
    <source>
        <dbReference type="ARBA" id="ARBA00023155"/>
    </source>
</evidence>
<dbReference type="EMBL" id="JABFUD020000011">
    <property type="protein sequence ID" value="KAI5073141.1"/>
    <property type="molecule type" value="Genomic_DNA"/>
</dbReference>
<feature type="region of interest" description="Disordered" evidence="10">
    <location>
        <begin position="215"/>
        <end position="234"/>
    </location>
</feature>
<keyword evidence="4 8" id="KW-0371">Homeobox</keyword>
<dbReference type="InterPro" id="IPR045224">
    <property type="entry name" value="HDZip_class_I_plant"/>
</dbReference>
<evidence type="ECO:0000256" key="5">
    <source>
        <dbReference type="ARBA" id="ARBA00023163"/>
    </source>
</evidence>
<keyword evidence="6 8" id="KW-0539">Nucleus</keyword>
<dbReference type="InterPro" id="IPR003106">
    <property type="entry name" value="Leu_zip_homeo"/>
</dbReference>
<evidence type="ECO:0000259" key="11">
    <source>
        <dbReference type="PROSITE" id="PS50071"/>
    </source>
</evidence>
<feature type="DNA-binding region" description="Homeobox" evidence="8">
    <location>
        <begin position="74"/>
        <end position="133"/>
    </location>
</feature>
<dbReference type="InterPro" id="IPR009057">
    <property type="entry name" value="Homeodomain-like_sf"/>
</dbReference>
<keyword evidence="2" id="KW-0805">Transcription regulation</keyword>
<dbReference type="Proteomes" id="UP000886520">
    <property type="component" value="Chromosome 11"/>
</dbReference>
<dbReference type="Gene3D" id="1.10.10.60">
    <property type="entry name" value="Homeodomain-like"/>
    <property type="match status" value="1"/>
</dbReference>
<dbReference type="AlphaFoldDB" id="A0A9D4USR3"/>
<dbReference type="PROSITE" id="PS00027">
    <property type="entry name" value="HOMEOBOX_1"/>
    <property type="match status" value="1"/>
</dbReference>
<dbReference type="CDD" id="cd00086">
    <property type="entry name" value="homeodomain"/>
    <property type="match status" value="1"/>
</dbReference>
<evidence type="ECO:0000256" key="10">
    <source>
        <dbReference type="SAM" id="MobiDB-lite"/>
    </source>
</evidence>
<evidence type="ECO:0000256" key="2">
    <source>
        <dbReference type="ARBA" id="ARBA00023015"/>
    </source>
</evidence>
<evidence type="ECO:0000313" key="13">
    <source>
        <dbReference type="Proteomes" id="UP000886520"/>
    </source>
</evidence>
<dbReference type="PRINTS" id="PR00031">
    <property type="entry name" value="HTHREPRESSR"/>
</dbReference>
<dbReference type="PANTHER" id="PTHR24326">
    <property type="entry name" value="HOMEOBOX-LEUCINE ZIPPER PROTEIN"/>
    <property type="match status" value="1"/>
</dbReference>
<protein>
    <recommendedName>
        <fullName evidence="11">Homeobox domain-containing protein</fullName>
    </recommendedName>
</protein>
<proteinExistence type="inferred from homology"/>
<dbReference type="GO" id="GO:0000981">
    <property type="term" value="F:DNA-binding transcription factor activity, RNA polymerase II-specific"/>
    <property type="evidence" value="ECO:0007669"/>
    <property type="project" value="InterPro"/>
</dbReference>
<evidence type="ECO:0000256" key="3">
    <source>
        <dbReference type="ARBA" id="ARBA00023125"/>
    </source>
</evidence>
<evidence type="ECO:0000256" key="1">
    <source>
        <dbReference type="ARBA" id="ARBA00004123"/>
    </source>
</evidence>
<sequence>MMSMGALPNYGVVGWRGTLEGEKGPPLRMGSHMIVQGEGATREGEADEERAKLWAALWAAGEPDLEATGGLGGGVKRIKRLRAEQVRALEASFAEEAKLEPERKVELAEQLGLQPRQVAIWFQNRRARSKSKQLELDFATLSSHYHSLLAETHRLKAQVAQLTSELEHAKNGTFKDGMLSIKHTSIAVIKDDDSLKGELPSKKDVFTNDKKTTTLSNHVGQSSPSCSDYSVSQNSTSMNHEDVSAYNSNNLDDLEYACLPRDWSMEEILAAQQGLAILAYNNMHSHDLVLEEQPFTNNVHHVGMDWPWELGT</sequence>
<comment type="similarity">
    <text evidence="7">Belongs to the HD-ZIP homeobox family. Class I subfamily.</text>
</comment>
<gene>
    <name evidence="12" type="ORF">GOP47_0011154</name>
</gene>
<evidence type="ECO:0000256" key="7">
    <source>
        <dbReference type="ARBA" id="ARBA00025748"/>
    </source>
</evidence>
<evidence type="ECO:0000313" key="12">
    <source>
        <dbReference type="EMBL" id="KAI5073141.1"/>
    </source>
</evidence>
<dbReference type="OrthoDB" id="6159439at2759"/>
<evidence type="ECO:0000256" key="6">
    <source>
        <dbReference type="ARBA" id="ARBA00023242"/>
    </source>
</evidence>
<dbReference type="PANTHER" id="PTHR24326:SF606">
    <property type="entry name" value="HOMEOBOX-LEUCINE ZIPPER PROTEIN ATHB-54"/>
    <property type="match status" value="1"/>
</dbReference>